<feature type="compositionally biased region" description="Low complexity" evidence="1">
    <location>
        <begin position="119"/>
        <end position="133"/>
    </location>
</feature>
<feature type="domain" description="EF-hand" evidence="2">
    <location>
        <begin position="104"/>
        <end position="139"/>
    </location>
</feature>
<dbReference type="CDD" id="cd00051">
    <property type="entry name" value="EFh"/>
    <property type="match status" value="1"/>
</dbReference>
<dbReference type="InterPro" id="IPR011992">
    <property type="entry name" value="EF-hand-dom_pair"/>
</dbReference>
<dbReference type="Pfam" id="PF13499">
    <property type="entry name" value="EF-hand_7"/>
    <property type="match status" value="1"/>
</dbReference>
<name>A0A2T1HRP2_9HYPH</name>
<dbReference type="EMBL" id="PVZS01000014">
    <property type="protein sequence ID" value="PSC04331.1"/>
    <property type="molecule type" value="Genomic_DNA"/>
</dbReference>
<evidence type="ECO:0000313" key="3">
    <source>
        <dbReference type="EMBL" id="PSC04331.1"/>
    </source>
</evidence>
<gene>
    <name evidence="3" type="ORF">SLNSH_13955</name>
</gene>
<dbReference type="RefSeq" id="WP_106337626.1">
    <property type="nucleotide sequence ID" value="NZ_PVZS01000014.1"/>
</dbReference>
<dbReference type="InterPro" id="IPR002048">
    <property type="entry name" value="EF_hand_dom"/>
</dbReference>
<proteinExistence type="predicted"/>
<reference evidence="4" key="1">
    <citation type="submission" date="2018-03" db="EMBL/GenBank/DDBJ databases">
        <authorList>
            <person name="Sun L."/>
            <person name="Liu H."/>
            <person name="Chen W."/>
            <person name="Huang K."/>
            <person name="Liu W."/>
            <person name="Gao X."/>
        </authorList>
    </citation>
    <scope>NUCLEOTIDE SEQUENCE [LARGE SCALE GENOMIC DNA]</scope>
    <source>
        <strain evidence="4">SH9</strain>
    </source>
</reference>
<dbReference type="SUPFAM" id="SSF47473">
    <property type="entry name" value="EF-hand"/>
    <property type="match status" value="1"/>
</dbReference>
<dbReference type="Pfam" id="PF13202">
    <property type="entry name" value="EF-hand_5"/>
    <property type="match status" value="1"/>
</dbReference>
<feature type="region of interest" description="Disordered" evidence="1">
    <location>
        <begin position="24"/>
        <end position="56"/>
    </location>
</feature>
<protein>
    <recommendedName>
        <fullName evidence="2">EF-hand domain-containing protein</fullName>
    </recommendedName>
</protein>
<comment type="caution">
    <text evidence="3">The sequence shown here is derived from an EMBL/GenBank/DDBJ whole genome shotgun (WGS) entry which is preliminary data.</text>
</comment>
<dbReference type="AlphaFoldDB" id="A0A2T1HRP2"/>
<feature type="domain" description="EF-hand" evidence="2">
    <location>
        <begin position="54"/>
        <end position="89"/>
    </location>
</feature>
<dbReference type="GO" id="GO:0005509">
    <property type="term" value="F:calcium ion binding"/>
    <property type="evidence" value="ECO:0007669"/>
    <property type="project" value="InterPro"/>
</dbReference>
<dbReference type="PROSITE" id="PS50222">
    <property type="entry name" value="EF_HAND_2"/>
    <property type="match status" value="3"/>
</dbReference>
<dbReference type="Proteomes" id="UP000239772">
    <property type="component" value="Unassembled WGS sequence"/>
</dbReference>
<evidence type="ECO:0000256" key="1">
    <source>
        <dbReference type="SAM" id="MobiDB-lite"/>
    </source>
</evidence>
<evidence type="ECO:0000313" key="4">
    <source>
        <dbReference type="Proteomes" id="UP000239772"/>
    </source>
</evidence>
<feature type="region of interest" description="Disordered" evidence="1">
    <location>
        <begin position="119"/>
        <end position="160"/>
    </location>
</feature>
<dbReference type="Gene3D" id="1.10.238.10">
    <property type="entry name" value="EF-hand"/>
    <property type="match status" value="1"/>
</dbReference>
<organism evidence="3 4">
    <name type="scientific">Alsobacter soli</name>
    <dbReference type="NCBI Taxonomy" id="2109933"/>
    <lineage>
        <taxon>Bacteria</taxon>
        <taxon>Pseudomonadati</taxon>
        <taxon>Pseudomonadota</taxon>
        <taxon>Alphaproteobacteria</taxon>
        <taxon>Hyphomicrobiales</taxon>
        <taxon>Alsobacteraceae</taxon>
        <taxon>Alsobacter</taxon>
    </lineage>
</organism>
<feature type="domain" description="EF-hand" evidence="2">
    <location>
        <begin position="157"/>
        <end position="192"/>
    </location>
</feature>
<feature type="compositionally biased region" description="Polar residues" evidence="1">
    <location>
        <begin position="31"/>
        <end position="54"/>
    </location>
</feature>
<dbReference type="PROSITE" id="PS00018">
    <property type="entry name" value="EF_HAND_1"/>
    <property type="match status" value="2"/>
</dbReference>
<feature type="compositionally biased region" description="Low complexity" evidence="1">
    <location>
        <begin position="147"/>
        <end position="157"/>
    </location>
</feature>
<accession>A0A2T1HRP2</accession>
<sequence length="230" mass="22874">MALPILAASAAASGLTSLLDAFKPHKKHHSGSQSGATSGADSTGQNVPTGNSGQAGFDPAALLAKMDSDKSGGVSKGEFGSFLQSLDQQNGGLLAVQAQASGTSTDQVASTLFSKLDSNGDGSLSSDELSALGKGHGNHRHARAGDADAASQAQAGSGKSLTDQLMASFDGNGDGSISKDEITAALDATRNGDSRGSSLVRSHQPNLEALAARAIQAYSRTLSASSSTAA</sequence>
<keyword evidence="4" id="KW-1185">Reference proteome</keyword>
<dbReference type="SMART" id="SM00054">
    <property type="entry name" value="EFh"/>
    <property type="match status" value="3"/>
</dbReference>
<dbReference type="InterPro" id="IPR018247">
    <property type="entry name" value="EF_Hand_1_Ca_BS"/>
</dbReference>
<evidence type="ECO:0000259" key="2">
    <source>
        <dbReference type="PROSITE" id="PS50222"/>
    </source>
</evidence>